<sequence length="124" mass="13971">MFLVSAEIEELGDARCEGLGSRRQRRTILSFPDAKARASSSFLGHDIPFSKDTCKQERKSFWSNTAPKLHSGHSGPLKSESVRLLPEVTRTWHESSDERVMHQVMDSSCVDRRLPPLTDAIDCN</sequence>
<name>A0AAP0LVX2_9ROSI</name>
<evidence type="ECO:0000313" key="2">
    <source>
        <dbReference type="Proteomes" id="UP001428341"/>
    </source>
</evidence>
<proteinExistence type="predicted"/>
<organism evidence="1 2">
    <name type="scientific">Citrus x changshan-huyou</name>
    <dbReference type="NCBI Taxonomy" id="2935761"/>
    <lineage>
        <taxon>Eukaryota</taxon>
        <taxon>Viridiplantae</taxon>
        <taxon>Streptophyta</taxon>
        <taxon>Embryophyta</taxon>
        <taxon>Tracheophyta</taxon>
        <taxon>Spermatophyta</taxon>
        <taxon>Magnoliopsida</taxon>
        <taxon>eudicotyledons</taxon>
        <taxon>Gunneridae</taxon>
        <taxon>Pentapetalae</taxon>
        <taxon>rosids</taxon>
        <taxon>malvids</taxon>
        <taxon>Sapindales</taxon>
        <taxon>Rutaceae</taxon>
        <taxon>Aurantioideae</taxon>
        <taxon>Citrus</taxon>
    </lineage>
</organism>
<dbReference type="AlphaFoldDB" id="A0AAP0LVX2"/>
<comment type="caution">
    <text evidence="1">The sequence shown here is derived from an EMBL/GenBank/DDBJ whole genome shotgun (WGS) entry which is preliminary data.</text>
</comment>
<keyword evidence="2" id="KW-1185">Reference proteome</keyword>
<reference evidence="1 2" key="1">
    <citation type="submission" date="2024-05" db="EMBL/GenBank/DDBJ databases">
        <title>Haplotype-resolved chromosome-level genome assembly of Huyou (Citrus changshanensis).</title>
        <authorList>
            <person name="Miao C."/>
            <person name="Chen W."/>
            <person name="Wu Y."/>
            <person name="Wang L."/>
            <person name="Zhao S."/>
            <person name="Grierson D."/>
            <person name="Xu C."/>
            <person name="Chen K."/>
        </authorList>
    </citation>
    <scope>NUCLEOTIDE SEQUENCE [LARGE SCALE GENOMIC DNA]</scope>
    <source>
        <strain evidence="1">01-14</strain>
        <tissue evidence="1">Leaf</tissue>
    </source>
</reference>
<gene>
    <name evidence="1" type="ORF">WN944_018241</name>
</gene>
<dbReference type="EMBL" id="JBCGBO010000007">
    <property type="protein sequence ID" value="KAK9186852.1"/>
    <property type="molecule type" value="Genomic_DNA"/>
</dbReference>
<accession>A0AAP0LVX2</accession>
<protein>
    <submittedName>
        <fullName evidence="1">Uncharacterized protein</fullName>
    </submittedName>
</protein>
<dbReference type="Proteomes" id="UP001428341">
    <property type="component" value="Unassembled WGS sequence"/>
</dbReference>
<evidence type="ECO:0000313" key="1">
    <source>
        <dbReference type="EMBL" id="KAK9186852.1"/>
    </source>
</evidence>